<dbReference type="Gene3D" id="1.10.3210.10">
    <property type="entry name" value="Hypothetical protein af1432"/>
    <property type="match status" value="1"/>
</dbReference>
<evidence type="ECO:0000313" key="3">
    <source>
        <dbReference type="Proteomes" id="UP000186905"/>
    </source>
</evidence>
<dbReference type="PIRSF" id="PIRSF003180">
    <property type="entry name" value="DiGMPpdiest_YuxH"/>
    <property type="match status" value="1"/>
</dbReference>
<dbReference type="Pfam" id="PF08668">
    <property type="entry name" value="HDOD"/>
    <property type="match status" value="1"/>
</dbReference>
<reference evidence="2 3" key="1">
    <citation type="submission" date="2016-09" db="EMBL/GenBank/DDBJ databases">
        <title>Photobacterium proteolyticum sp. nov. a protease producing bacterium isolated from ocean sediments of Laizhou Bay.</title>
        <authorList>
            <person name="Li Y."/>
        </authorList>
    </citation>
    <scope>NUCLEOTIDE SEQUENCE [LARGE SCALE GENOMIC DNA]</scope>
    <source>
        <strain evidence="2 3">13-12</strain>
    </source>
</reference>
<name>A0A1Q9H193_9GAMM</name>
<proteinExistence type="predicted"/>
<evidence type="ECO:0000313" key="2">
    <source>
        <dbReference type="EMBL" id="OLQ81394.1"/>
    </source>
</evidence>
<dbReference type="RefSeq" id="WP_075761969.1">
    <property type="nucleotide sequence ID" value="NZ_MJIL01000042.1"/>
</dbReference>
<dbReference type="InterPro" id="IPR013976">
    <property type="entry name" value="HDOD"/>
</dbReference>
<protein>
    <submittedName>
        <fullName evidence="2">Signal transduction protein</fullName>
    </submittedName>
</protein>
<keyword evidence="3" id="KW-1185">Reference proteome</keyword>
<feature type="domain" description="HDOD" evidence="1">
    <location>
        <begin position="202"/>
        <end position="390"/>
    </location>
</feature>
<dbReference type="EMBL" id="MJIL01000042">
    <property type="protein sequence ID" value="OLQ81394.1"/>
    <property type="molecule type" value="Genomic_DNA"/>
</dbReference>
<dbReference type="OrthoDB" id="9804751at2"/>
<sequence>MEFSAVRQPIYNARKVKVAYQVSFINREQLSNKCIPAAVFQDRSDPRNLSDLLERAGLGSYSDNKTMIITFDRETLKGIIDYFFSSRSLVLELSPDEVFDAELLKLIRTARKSQYHIVLNEKALLGGNEKFLKYASHIKVNAAGKSLEIIQLLVNKAQKYGVRIIIENIVSDEEFNQYRTLSVDFFKGSVFSKQDLFEVRNNKLQEGSLLNVFQHVMTEDYCYRELTDILASDSKLTHKLISLLNSVMYGREGNIYSIKQAICFIGENKMRKFISLLTAQELTDTRPEDIYNKATSRARFCELLAIKMGRRRAVVDRAFLSGLFSNLPDILGLDMEEALDMLKIHDDIKKALTGNGGELQQLVDMVIAYESADWEKLAKLTEGSCVSFELVPRLYRQMLREMKTDAYLLN</sequence>
<organism evidence="2 3">
    <name type="scientific">Photobacterium proteolyticum</name>
    <dbReference type="NCBI Taxonomy" id="1903952"/>
    <lineage>
        <taxon>Bacteria</taxon>
        <taxon>Pseudomonadati</taxon>
        <taxon>Pseudomonadota</taxon>
        <taxon>Gammaproteobacteria</taxon>
        <taxon>Vibrionales</taxon>
        <taxon>Vibrionaceae</taxon>
        <taxon>Photobacterium</taxon>
    </lineage>
</organism>
<gene>
    <name evidence="2" type="ORF">BIT28_27760</name>
</gene>
<dbReference type="AlphaFoldDB" id="A0A1Q9H193"/>
<dbReference type="PANTHER" id="PTHR33525:SF4">
    <property type="entry name" value="CYCLIC DI-GMP PHOSPHODIESTERASE CDGJ"/>
    <property type="match status" value="1"/>
</dbReference>
<dbReference type="InterPro" id="IPR014408">
    <property type="entry name" value="dGMP_Pdiesterase_EAL/HD-GYP"/>
</dbReference>
<dbReference type="SUPFAM" id="SSF141868">
    <property type="entry name" value="EAL domain-like"/>
    <property type="match status" value="1"/>
</dbReference>
<dbReference type="InterPro" id="IPR035919">
    <property type="entry name" value="EAL_sf"/>
</dbReference>
<evidence type="ECO:0000259" key="1">
    <source>
        <dbReference type="PROSITE" id="PS51833"/>
    </source>
</evidence>
<dbReference type="InterPro" id="IPR052340">
    <property type="entry name" value="RNase_Y/CdgJ"/>
</dbReference>
<dbReference type="PANTHER" id="PTHR33525">
    <property type="match status" value="1"/>
</dbReference>
<dbReference type="PROSITE" id="PS51833">
    <property type="entry name" value="HDOD"/>
    <property type="match status" value="1"/>
</dbReference>
<comment type="caution">
    <text evidence="2">The sequence shown here is derived from an EMBL/GenBank/DDBJ whole genome shotgun (WGS) entry which is preliminary data.</text>
</comment>
<dbReference type="SUPFAM" id="SSF109604">
    <property type="entry name" value="HD-domain/PDEase-like"/>
    <property type="match status" value="1"/>
</dbReference>
<accession>A0A1Q9H193</accession>
<dbReference type="Proteomes" id="UP000186905">
    <property type="component" value="Unassembled WGS sequence"/>
</dbReference>